<keyword evidence="10" id="KW-0496">Mitochondrion</keyword>
<dbReference type="GO" id="GO:0006526">
    <property type="term" value="P:L-arginine biosynthetic process"/>
    <property type="evidence" value="ECO:0007669"/>
    <property type="project" value="UniProtKB-UniPathway"/>
</dbReference>
<feature type="domain" description="N-acetyltransferase" evidence="15">
    <location>
        <begin position="192"/>
        <end position="341"/>
    </location>
</feature>
<keyword evidence="18" id="KW-1185">Reference proteome</keyword>
<dbReference type="UniPathway" id="UPA00068"/>
<evidence type="ECO:0000256" key="3">
    <source>
        <dbReference type="ARBA" id="ARBA00004925"/>
    </source>
</evidence>
<dbReference type="PROSITE" id="PS51731">
    <property type="entry name" value="GNAT_NAGS"/>
    <property type="match status" value="1"/>
</dbReference>
<keyword evidence="7" id="KW-0028">Amino-acid biosynthesis</keyword>
<comment type="similarity">
    <text evidence="4">Belongs to the acetyltransferase family.</text>
</comment>
<accession>M3AEC1</accession>
<dbReference type="Pfam" id="PF04768">
    <property type="entry name" value="NAT"/>
    <property type="match status" value="1"/>
</dbReference>
<evidence type="ECO:0000256" key="11">
    <source>
        <dbReference type="ARBA" id="ARBA00023315"/>
    </source>
</evidence>
<dbReference type="KEGG" id="pfj:MYCFIDRAFT_136123"/>
<keyword evidence="9" id="KW-0809">Transit peptide</keyword>
<comment type="function">
    <text evidence="1">N-acetylglutamate synthase involved in arginine biosynthesis.</text>
</comment>
<evidence type="ECO:0000256" key="8">
    <source>
        <dbReference type="ARBA" id="ARBA00022679"/>
    </source>
</evidence>
<evidence type="ECO:0000256" key="7">
    <source>
        <dbReference type="ARBA" id="ARBA00022605"/>
    </source>
</evidence>
<dbReference type="GO" id="GO:0005759">
    <property type="term" value="C:mitochondrial matrix"/>
    <property type="evidence" value="ECO:0007669"/>
    <property type="project" value="TreeGrafter"/>
</dbReference>
<protein>
    <recommendedName>
        <fullName evidence="6">Amino-acid acetyltransferase, mitochondrial</fullName>
        <ecNumber evidence="5">2.3.1.1</ecNumber>
    </recommendedName>
    <alternativeName>
        <fullName evidence="12">Glutamate N-acetyltransferase</fullName>
    </alternativeName>
    <alternativeName>
        <fullName evidence="13">N-acetylglutamate synthase</fullName>
    </alternativeName>
</protein>
<reference evidence="17 18" key="1">
    <citation type="journal article" date="2012" name="PLoS Pathog.">
        <title>Diverse lifestyles and strategies of plant pathogenesis encoded in the genomes of eighteen Dothideomycetes fungi.</title>
        <authorList>
            <person name="Ohm R.A."/>
            <person name="Feau N."/>
            <person name="Henrissat B."/>
            <person name="Schoch C.L."/>
            <person name="Horwitz B.A."/>
            <person name="Barry K.W."/>
            <person name="Condon B.J."/>
            <person name="Copeland A.C."/>
            <person name="Dhillon B."/>
            <person name="Glaser F."/>
            <person name="Hesse C.N."/>
            <person name="Kosti I."/>
            <person name="LaButti K."/>
            <person name="Lindquist E.A."/>
            <person name="Lucas S."/>
            <person name="Salamov A.A."/>
            <person name="Bradshaw R.E."/>
            <person name="Ciuffetti L."/>
            <person name="Hamelin R.C."/>
            <person name="Kema G.H.J."/>
            <person name="Lawrence C."/>
            <person name="Scott J.A."/>
            <person name="Spatafora J.W."/>
            <person name="Turgeon B.G."/>
            <person name="de Wit P.J.G.M."/>
            <person name="Zhong S."/>
            <person name="Goodwin S.B."/>
            <person name="Grigoriev I.V."/>
        </authorList>
    </citation>
    <scope>NUCLEOTIDE SEQUENCE [LARGE SCALE GENOMIC DNA]</scope>
    <source>
        <strain evidence="17 18">CIRAD86</strain>
    </source>
</reference>
<evidence type="ECO:0000256" key="6">
    <source>
        <dbReference type="ARBA" id="ARBA00018802"/>
    </source>
</evidence>
<dbReference type="InterPro" id="IPR006855">
    <property type="entry name" value="Vertebrate-like_GNAT_dom"/>
</dbReference>
<gene>
    <name evidence="17" type="ORF">MYCFIDRAFT_136123</name>
</gene>
<dbReference type="FunFam" id="3.40.630.30:FF:000049">
    <property type="entry name" value="Amino-acid acetyltransferase, mitochondrial"/>
    <property type="match status" value="1"/>
</dbReference>
<dbReference type="VEuPathDB" id="FungiDB:MYCFIDRAFT_136123"/>
<evidence type="ECO:0000256" key="5">
    <source>
        <dbReference type="ARBA" id="ARBA00012697"/>
    </source>
</evidence>
<dbReference type="PANTHER" id="PTHR23342">
    <property type="entry name" value="N-ACETYLGLUTAMATE SYNTHASE"/>
    <property type="match status" value="1"/>
</dbReference>
<dbReference type="PROSITE" id="PS51186">
    <property type="entry name" value="GNAT"/>
    <property type="match status" value="1"/>
</dbReference>
<feature type="domain" description="N-acetyltransferase" evidence="16">
    <location>
        <begin position="189"/>
        <end position="352"/>
    </location>
</feature>
<evidence type="ECO:0000256" key="12">
    <source>
        <dbReference type="ARBA" id="ARBA00030346"/>
    </source>
</evidence>
<evidence type="ECO:0000256" key="1">
    <source>
        <dbReference type="ARBA" id="ARBA00002294"/>
    </source>
</evidence>
<evidence type="ECO:0000256" key="14">
    <source>
        <dbReference type="ARBA" id="ARBA00048372"/>
    </source>
</evidence>
<dbReference type="Gene3D" id="3.40.630.30">
    <property type="match status" value="1"/>
</dbReference>
<sequence length="360" mass="39305">MASTSSGQLQAASSTDVLTGLCQSKSIPKADRIIIVDCVGGIPGQDGNCVQGLINLSQQFETIDDQLAKSKATQEALQHRQNLDTIKRCLAILPSSSSGLIVSPETAANSSTHSAARDPTFGVGTKQKNVLIHNLLTNKPLISSSLPSGRVSTLGNAPSNEFSATLVKRGVPLSIMPADCGWQRPAHGTTSMRLEDDTRIDFRRLVYLIEDSFRRKLDVSDYLSRVEGRIAGIVVVGEYEGCAIFTWEMPPNTQDPSRLVPYLDKFAVLQSSQGSNGVADSLFQAMVETCFPNGVLWRSRTNNPVNKWYFERSSGSWQIPGSGWTMFWTGDGALDKDRWDDYVGICTNIRPSWADGKKPD</sequence>
<proteinExistence type="inferred from homology"/>
<evidence type="ECO:0000256" key="13">
    <source>
        <dbReference type="ARBA" id="ARBA00033251"/>
    </source>
</evidence>
<dbReference type="STRING" id="383855.M3AEC1"/>
<dbReference type="GO" id="GO:0004042">
    <property type="term" value="F:L-glutamate N-acetyltransferase activity"/>
    <property type="evidence" value="ECO:0007669"/>
    <property type="project" value="TreeGrafter"/>
</dbReference>
<evidence type="ECO:0000256" key="4">
    <source>
        <dbReference type="ARBA" id="ARBA00008694"/>
    </source>
</evidence>
<evidence type="ECO:0000256" key="9">
    <source>
        <dbReference type="ARBA" id="ARBA00022946"/>
    </source>
</evidence>
<dbReference type="HOGENOM" id="CLU_065619_0_0_1"/>
<dbReference type="EMBL" id="KB446558">
    <property type="protein sequence ID" value="EME82926.1"/>
    <property type="molecule type" value="Genomic_DNA"/>
</dbReference>
<evidence type="ECO:0000313" key="18">
    <source>
        <dbReference type="Proteomes" id="UP000016932"/>
    </source>
</evidence>
<dbReference type="RefSeq" id="XP_007926308.1">
    <property type="nucleotide sequence ID" value="XM_007928117.1"/>
</dbReference>
<dbReference type="AlphaFoldDB" id="M3AEC1"/>
<dbReference type="GO" id="GO:0006592">
    <property type="term" value="P:ornithine biosynthetic process"/>
    <property type="evidence" value="ECO:0007669"/>
    <property type="project" value="TreeGrafter"/>
</dbReference>
<comment type="pathway">
    <text evidence="3">Amino-acid biosynthesis; L-arginine biosynthesis; N(2)-acetyl-L-ornithine from L-glutamate: step 1/4.</text>
</comment>
<evidence type="ECO:0000313" key="17">
    <source>
        <dbReference type="EMBL" id="EME82926.1"/>
    </source>
</evidence>
<dbReference type="InterPro" id="IPR000182">
    <property type="entry name" value="GNAT_dom"/>
</dbReference>
<evidence type="ECO:0000259" key="16">
    <source>
        <dbReference type="PROSITE" id="PS51731"/>
    </source>
</evidence>
<dbReference type="OrthoDB" id="5585968at2759"/>
<organism evidence="17 18">
    <name type="scientific">Pseudocercospora fijiensis (strain CIRAD86)</name>
    <name type="common">Black leaf streak disease fungus</name>
    <name type="synonym">Mycosphaerella fijiensis</name>
    <dbReference type="NCBI Taxonomy" id="383855"/>
    <lineage>
        <taxon>Eukaryota</taxon>
        <taxon>Fungi</taxon>
        <taxon>Dikarya</taxon>
        <taxon>Ascomycota</taxon>
        <taxon>Pezizomycotina</taxon>
        <taxon>Dothideomycetes</taxon>
        <taxon>Dothideomycetidae</taxon>
        <taxon>Mycosphaerellales</taxon>
        <taxon>Mycosphaerellaceae</taxon>
        <taxon>Pseudocercospora</taxon>
    </lineage>
</organism>
<dbReference type="GeneID" id="19331012"/>
<comment type="subcellular location">
    <subcellularLocation>
        <location evidence="2">Mitochondrion</location>
    </subcellularLocation>
</comment>
<dbReference type="eggNOG" id="KOG2436">
    <property type="taxonomic scope" value="Eukaryota"/>
</dbReference>
<dbReference type="EC" id="2.3.1.1" evidence="5"/>
<dbReference type="Proteomes" id="UP000016932">
    <property type="component" value="Unassembled WGS sequence"/>
</dbReference>
<comment type="catalytic activity">
    <reaction evidence="14">
        <text>L-glutamate + acetyl-CoA = N-acetyl-L-glutamate + CoA + H(+)</text>
        <dbReference type="Rhea" id="RHEA:24292"/>
        <dbReference type="ChEBI" id="CHEBI:15378"/>
        <dbReference type="ChEBI" id="CHEBI:29985"/>
        <dbReference type="ChEBI" id="CHEBI:44337"/>
        <dbReference type="ChEBI" id="CHEBI:57287"/>
        <dbReference type="ChEBI" id="CHEBI:57288"/>
        <dbReference type="EC" id="2.3.1.1"/>
    </reaction>
</comment>
<dbReference type="PANTHER" id="PTHR23342:SF4">
    <property type="entry name" value="AMINO-ACID ACETYLTRANSFERASE, MITOCHONDRIAL"/>
    <property type="match status" value="1"/>
</dbReference>
<evidence type="ECO:0000259" key="15">
    <source>
        <dbReference type="PROSITE" id="PS51186"/>
    </source>
</evidence>
<keyword evidence="11" id="KW-0012">Acyltransferase</keyword>
<evidence type="ECO:0000256" key="2">
    <source>
        <dbReference type="ARBA" id="ARBA00004173"/>
    </source>
</evidence>
<evidence type="ECO:0000256" key="10">
    <source>
        <dbReference type="ARBA" id="ARBA00023128"/>
    </source>
</evidence>
<keyword evidence="8" id="KW-0808">Transferase</keyword>
<name>M3AEC1_PSEFD</name>